<evidence type="ECO:0000313" key="6">
    <source>
        <dbReference type="EMBL" id="VTT47027.1"/>
    </source>
</evidence>
<dbReference type="SUPFAM" id="SSF64288">
    <property type="entry name" value="Chorismate lyase-like"/>
    <property type="match status" value="1"/>
</dbReference>
<dbReference type="SMART" id="SM00866">
    <property type="entry name" value="UTRA"/>
    <property type="match status" value="1"/>
</dbReference>
<dbReference type="PRINTS" id="PR00035">
    <property type="entry name" value="HTHGNTR"/>
</dbReference>
<dbReference type="SMART" id="SM00345">
    <property type="entry name" value="HTH_GNTR"/>
    <property type="match status" value="1"/>
</dbReference>
<dbReference type="Pfam" id="PF07702">
    <property type="entry name" value="UTRA"/>
    <property type="match status" value="1"/>
</dbReference>
<evidence type="ECO:0000259" key="5">
    <source>
        <dbReference type="PROSITE" id="PS50949"/>
    </source>
</evidence>
<keyword evidence="3" id="KW-0804">Transcription</keyword>
<dbReference type="GO" id="GO:0003677">
    <property type="term" value="F:DNA binding"/>
    <property type="evidence" value="ECO:0007669"/>
    <property type="project" value="UniProtKB-UniRule"/>
</dbReference>
<dbReference type="Proteomes" id="UP000306241">
    <property type="component" value="Chromosome"/>
</dbReference>
<dbReference type="NCBIfam" id="TIGR02404">
    <property type="entry name" value="trehalos_R_Bsub"/>
    <property type="match status" value="1"/>
</dbReference>
<dbReference type="PROSITE" id="PS50949">
    <property type="entry name" value="HTH_GNTR"/>
    <property type="match status" value="1"/>
</dbReference>
<name>A0A4V0HGH0_STRPO</name>
<evidence type="ECO:0000256" key="3">
    <source>
        <dbReference type="ARBA" id="ARBA00023163"/>
    </source>
</evidence>
<dbReference type="GO" id="GO:0045892">
    <property type="term" value="P:negative regulation of DNA-templated transcription"/>
    <property type="evidence" value="ECO:0007669"/>
    <property type="project" value="TreeGrafter"/>
</dbReference>
<dbReference type="InterPro" id="IPR012770">
    <property type="entry name" value="TreR"/>
</dbReference>
<sequence>MKKYQYIFKDLESKISKGVYAIDDFLPPENELSRKYKASRDTVRKALALLAKDGLVKKQQGRGTQVIKHHQILFPISELTSYQELVAYFNMDSKTNVIAIDKLIVDEDLSKLTGFPPRAILWRITRQRVVDGIASVLDIDYLSKDIVPTISREVAEKSLYQYLEKDLKLAIDFALKEVTIDQVNDKDKILLDLGSDRHLVSVKSKVYLSSNEQFQFTESRHKLEKFKFVDFARRKPKLKKLYKTKLTDKSDLGLILPIY</sequence>
<dbReference type="SUPFAM" id="SSF46785">
    <property type="entry name" value="Winged helix' DNA-binding domain"/>
    <property type="match status" value="1"/>
</dbReference>
<dbReference type="InterPro" id="IPR050679">
    <property type="entry name" value="Bact_HTH_transcr_reg"/>
</dbReference>
<keyword evidence="1" id="KW-0805">Transcription regulation</keyword>
<dbReference type="PANTHER" id="PTHR44846:SF12">
    <property type="entry name" value="HTH-TYPE TRANSCRIPTIONAL REGULATOR TRER"/>
    <property type="match status" value="1"/>
</dbReference>
<dbReference type="Gene3D" id="3.40.1410.10">
    <property type="entry name" value="Chorismate lyase-like"/>
    <property type="match status" value="1"/>
</dbReference>
<proteinExistence type="predicted"/>
<dbReference type="AlphaFoldDB" id="A0A4V0HGH0"/>
<dbReference type="InterPro" id="IPR036390">
    <property type="entry name" value="WH_DNA-bd_sf"/>
</dbReference>
<dbReference type="PANTHER" id="PTHR44846">
    <property type="entry name" value="MANNOSYL-D-GLYCERATE TRANSPORT/METABOLISM SYSTEM REPRESSOR MNGR-RELATED"/>
    <property type="match status" value="1"/>
</dbReference>
<protein>
    <recommendedName>
        <fullName evidence="4">Trehalose operon repressor</fullName>
    </recommendedName>
</protein>
<dbReference type="EMBL" id="LR594052">
    <property type="protein sequence ID" value="VTT47027.1"/>
    <property type="molecule type" value="Genomic_DNA"/>
</dbReference>
<evidence type="ECO:0000313" key="7">
    <source>
        <dbReference type="Proteomes" id="UP000306241"/>
    </source>
</evidence>
<dbReference type="Pfam" id="PF00392">
    <property type="entry name" value="GntR"/>
    <property type="match status" value="1"/>
</dbReference>
<reference evidence="6 7" key="1">
    <citation type="submission" date="2019-05" db="EMBL/GenBank/DDBJ databases">
        <authorList>
            <consortium name="Pathogen Informatics"/>
        </authorList>
    </citation>
    <scope>NUCLEOTIDE SEQUENCE [LARGE SCALE GENOMIC DNA]</scope>
    <source>
        <strain evidence="6 7">NCTC10924</strain>
    </source>
</reference>
<dbReference type="InterPro" id="IPR036388">
    <property type="entry name" value="WH-like_DNA-bd_sf"/>
</dbReference>
<feature type="domain" description="HTH gntR-type" evidence="5">
    <location>
        <begin position="1"/>
        <end position="69"/>
    </location>
</feature>
<evidence type="ECO:0000256" key="1">
    <source>
        <dbReference type="ARBA" id="ARBA00023015"/>
    </source>
</evidence>
<accession>A0A4V0HGH0</accession>
<evidence type="ECO:0000256" key="4">
    <source>
        <dbReference type="NCBIfam" id="TIGR02404"/>
    </source>
</evidence>
<dbReference type="Gene3D" id="1.10.10.10">
    <property type="entry name" value="Winged helix-like DNA-binding domain superfamily/Winged helix DNA-binding domain"/>
    <property type="match status" value="1"/>
</dbReference>
<evidence type="ECO:0000256" key="2">
    <source>
        <dbReference type="ARBA" id="ARBA00023125"/>
    </source>
</evidence>
<keyword evidence="2" id="KW-0238">DNA-binding</keyword>
<gene>
    <name evidence="6" type="primary">treR</name>
    <name evidence="6" type="ORF">NCTC10924_01863</name>
</gene>
<organism evidence="6 7">
    <name type="scientific">Streptococcus porcinus</name>
    <dbReference type="NCBI Taxonomy" id="1340"/>
    <lineage>
        <taxon>Bacteria</taxon>
        <taxon>Bacillati</taxon>
        <taxon>Bacillota</taxon>
        <taxon>Bacilli</taxon>
        <taxon>Lactobacillales</taxon>
        <taxon>Streptococcaceae</taxon>
        <taxon>Streptococcus</taxon>
    </lineage>
</organism>
<dbReference type="InterPro" id="IPR000524">
    <property type="entry name" value="Tscrpt_reg_HTH_GntR"/>
</dbReference>
<dbReference type="GO" id="GO:0003700">
    <property type="term" value="F:DNA-binding transcription factor activity"/>
    <property type="evidence" value="ECO:0007669"/>
    <property type="project" value="UniProtKB-UniRule"/>
</dbReference>
<dbReference type="CDD" id="cd07377">
    <property type="entry name" value="WHTH_GntR"/>
    <property type="match status" value="1"/>
</dbReference>
<dbReference type="InterPro" id="IPR028978">
    <property type="entry name" value="Chorismate_lyase_/UTRA_dom_sf"/>
</dbReference>
<dbReference type="InterPro" id="IPR011663">
    <property type="entry name" value="UTRA"/>
</dbReference>